<dbReference type="Proteomes" id="UP000282263">
    <property type="component" value="Unassembled WGS sequence"/>
</dbReference>
<dbReference type="AlphaFoldDB" id="A0A9Q7NRM2"/>
<reference evidence="1 2" key="1">
    <citation type="submission" date="2018-12" db="EMBL/GenBank/DDBJ databases">
        <title>The Batch Genome Submission of Enterobacter spp. strains.</title>
        <authorList>
            <person name="Wei L."/>
            <person name="Wu W."/>
            <person name="Lin J."/>
            <person name="Zhang X."/>
            <person name="Feng Y."/>
            <person name="Zong Z."/>
        </authorList>
    </citation>
    <scope>NUCLEOTIDE SEQUENCE [LARGE SCALE GENOMIC DNA]</scope>
    <source>
        <strain evidence="1 2">SCEM020047</strain>
    </source>
</reference>
<evidence type="ECO:0000313" key="2">
    <source>
        <dbReference type="Proteomes" id="UP000282263"/>
    </source>
</evidence>
<gene>
    <name evidence="1" type="ORF">EKN29_23955</name>
</gene>
<name>A0A9Q7NRM2_9ENTR</name>
<organism evidence="1 2">
    <name type="scientific">Enterobacter mori</name>
    <dbReference type="NCBI Taxonomy" id="539813"/>
    <lineage>
        <taxon>Bacteria</taxon>
        <taxon>Pseudomonadati</taxon>
        <taxon>Pseudomonadota</taxon>
        <taxon>Gammaproteobacteria</taxon>
        <taxon>Enterobacterales</taxon>
        <taxon>Enterobacteriaceae</taxon>
        <taxon>Enterobacter</taxon>
    </lineage>
</organism>
<evidence type="ECO:0000313" key="1">
    <source>
        <dbReference type="EMBL" id="RTQ16651.1"/>
    </source>
</evidence>
<sequence length="86" mass="9560">MSEGFGLIEKVEQLEKELAVQKTANHIVFGALINAINALYPNKDLHDGLAKLVQEKLDPERVQNIPNLHEAFLEAAKILRTDASPE</sequence>
<accession>A0A9Q7NRM2</accession>
<dbReference type="EMBL" id="RXPP01000044">
    <property type="protein sequence ID" value="RTQ16651.1"/>
    <property type="molecule type" value="Genomic_DNA"/>
</dbReference>
<comment type="caution">
    <text evidence="1">The sequence shown here is derived from an EMBL/GenBank/DDBJ whole genome shotgun (WGS) entry which is preliminary data.</text>
</comment>
<dbReference type="RefSeq" id="WP_049005016.1">
    <property type="nucleotide sequence ID" value="NZ_JAJHUL010000002.1"/>
</dbReference>
<protein>
    <submittedName>
        <fullName evidence="1">Uncharacterized protein</fullName>
    </submittedName>
</protein>
<proteinExistence type="predicted"/>